<organism evidence="1 2">
    <name type="scientific">Desertifilum tharense IPPAS B-1220</name>
    <dbReference type="NCBI Taxonomy" id="1781255"/>
    <lineage>
        <taxon>Bacteria</taxon>
        <taxon>Bacillati</taxon>
        <taxon>Cyanobacteriota</taxon>
        <taxon>Cyanophyceae</taxon>
        <taxon>Desertifilales</taxon>
        <taxon>Desertifilaceae</taxon>
        <taxon>Desertifilum</taxon>
    </lineage>
</organism>
<accession>A0ACD5GPV6</accession>
<proteinExistence type="predicted"/>
<sequence length="66" mass="7199">MLIETRFLISPLEEFPITPASFWQKAMSSGVGWSGWKFAAEEDSAVGEEVTAFEGFEVAIALSGEL</sequence>
<evidence type="ECO:0000313" key="1">
    <source>
        <dbReference type="EMBL" id="XPM62908.1"/>
    </source>
</evidence>
<dbReference type="EMBL" id="CP182909">
    <property type="protein sequence ID" value="XPM62908.1"/>
    <property type="molecule type" value="Genomic_DNA"/>
</dbReference>
<keyword evidence="2" id="KW-1185">Reference proteome</keyword>
<name>A0ACD5GPV6_9CYAN</name>
<dbReference type="Proteomes" id="UP000095472">
    <property type="component" value="Chromosome"/>
</dbReference>
<evidence type="ECO:0000313" key="2">
    <source>
        <dbReference type="Proteomes" id="UP000095472"/>
    </source>
</evidence>
<gene>
    <name evidence="1" type="ORF">BH720_025775</name>
</gene>
<reference evidence="1 2" key="1">
    <citation type="journal article" date="2016" name="Genome Announc.">
        <title>Draft Genome Sequence of the Thermotolerant Cyanobacterium Desertifilum sp. IPPAS B-1220.</title>
        <authorList>
            <person name="Mironov K.S."/>
            <person name="Sinetova M.A."/>
            <person name="Bolatkhan K."/>
            <person name="Zayadan B.K."/>
            <person name="Ustinova V.V."/>
            <person name="Kupriyanova E.V."/>
            <person name="Skrypnik A.N."/>
            <person name="Gogoleva N.E."/>
            <person name="Gogolev Y.V."/>
            <person name="Los D.A."/>
        </authorList>
    </citation>
    <scope>NUCLEOTIDE SEQUENCE [LARGE SCALE GENOMIC DNA]</scope>
    <source>
        <strain evidence="1 2">IPPAS B-1220</strain>
    </source>
</reference>
<protein>
    <submittedName>
        <fullName evidence="1">Uncharacterized protein</fullName>
    </submittedName>
</protein>